<organism evidence="1 2">
    <name type="scientific">Elaeis guineensis var. tenera</name>
    <name type="common">Oil palm</name>
    <dbReference type="NCBI Taxonomy" id="51953"/>
    <lineage>
        <taxon>Eukaryota</taxon>
        <taxon>Viridiplantae</taxon>
        <taxon>Streptophyta</taxon>
        <taxon>Embryophyta</taxon>
        <taxon>Tracheophyta</taxon>
        <taxon>Spermatophyta</taxon>
        <taxon>Magnoliopsida</taxon>
        <taxon>Liliopsida</taxon>
        <taxon>Arecaceae</taxon>
        <taxon>Arecoideae</taxon>
        <taxon>Cocoseae</taxon>
        <taxon>Elaeidinae</taxon>
        <taxon>Elaeis</taxon>
    </lineage>
</organism>
<dbReference type="PANTHER" id="PTHR36795:SF2">
    <property type="entry name" value="OS01G0938400 PROTEIN"/>
    <property type="match status" value="1"/>
</dbReference>
<proteinExistence type="predicted"/>
<dbReference type="Proteomes" id="UP000504607">
    <property type="component" value="Chromosome 14"/>
</dbReference>
<reference evidence="2" key="1">
    <citation type="submission" date="2025-08" db="UniProtKB">
        <authorList>
            <consortium name="RefSeq"/>
        </authorList>
    </citation>
    <scope>IDENTIFICATION</scope>
</reference>
<protein>
    <submittedName>
        <fullName evidence="2">Uncharacterized protein LOC105057746</fullName>
    </submittedName>
</protein>
<keyword evidence="1" id="KW-1185">Reference proteome</keyword>
<name>A0A6I9S861_ELAGV</name>
<evidence type="ECO:0000313" key="2">
    <source>
        <dbReference type="RefSeq" id="XP_010938738.1"/>
    </source>
</evidence>
<dbReference type="RefSeq" id="XP_010938738.1">
    <property type="nucleotide sequence ID" value="XM_010940436.2"/>
</dbReference>
<dbReference type="FunCoup" id="A0A6I9S861">
    <property type="interactions" value="1"/>
</dbReference>
<sequence>MAFSTKFSYQRLRKLHSGIEEDEAEEGVVARRRRGRRSWLRLHSGARRWRRPRVQVAGLRRLLRRKAKVVGTAVKKVLKRLKEGSPYVGELFAGNYMFMQVSPSPTMASLEKPCLASHQHYAIIPPFSIRFSIPRVAS</sequence>
<gene>
    <name evidence="2" type="primary">LOC105057746</name>
</gene>
<dbReference type="PANTHER" id="PTHR36795">
    <property type="entry name" value="OS01G0938400 PROTEIN"/>
    <property type="match status" value="1"/>
</dbReference>
<accession>A0A6I9S861</accession>
<evidence type="ECO:0000313" key="1">
    <source>
        <dbReference type="Proteomes" id="UP000504607"/>
    </source>
</evidence>
<dbReference type="InParanoid" id="A0A6I9S861"/>
<dbReference type="OrthoDB" id="787063at2759"/>
<dbReference type="AlphaFoldDB" id="A0A6I9S861"/>